<dbReference type="STRING" id="94237.ENSMMOP00000027620"/>
<dbReference type="InterPro" id="IPR031259">
    <property type="entry name" value="ILBP"/>
</dbReference>
<evidence type="ECO:0000256" key="3">
    <source>
        <dbReference type="ARBA" id="ARBA00022448"/>
    </source>
</evidence>
<dbReference type="AlphaFoldDB" id="A0A3Q3XFN0"/>
<dbReference type="SUPFAM" id="SSF50814">
    <property type="entry name" value="Lipocalins"/>
    <property type="match status" value="1"/>
</dbReference>
<keyword evidence="4" id="KW-0963">Cytoplasm</keyword>
<dbReference type="Proteomes" id="UP000261620">
    <property type="component" value="Unplaced"/>
</dbReference>
<dbReference type="Pfam" id="PF14651">
    <property type="entry name" value="Lipocalin_7"/>
    <property type="match status" value="1"/>
</dbReference>
<evidence type="ECO:0000256" key="4">
    <source>
        <dbReference type="ARBA" id="ARBA00022490"/>
    </source>
</evidence>
<dbReference type="FunFam" id="2.40.128.20:FF:000006">
    <property type="entry name" value="Fatty acid-binding protein, liver"/>
    <property type="match status" value="1"/>
</dbReference>
<dbReference type="PANTHER" id="PTHR11955">
    <property type="entry name" value="FATTY ACID BINDING PROTEIN"/>
    <property type="match status" value="1"/>
</dbReference>
<keyword evidence="9" id="KW-1185">Reference proteome</keyword>
<evidence type="ECO:0000256" key="1">
    <source>
        <dbReference type="ARBA" id="ARBA00004496"/>
    </source>
</evidence>
<proteinExistence type="inferred from homology"/>
<protein>
    <recommendedName>
        <fullName evidence="7">Fatty acid-binding protein, liver-type</fullName>
    </recommendedName>
    <alternativeName>
        <fullName evidence="6">Fatty acid-binding protein 1</fullName>
    </alternativeName>
</protein>
<name>A0A3Q3XFN0_MOLML</name>
<dbReference type="InterPro" id="IPR012674">
    <property type="entry name" value="Calycin"/>
</dbReference>
<dbReference type="InterPro" id="IPR000463">
    <property type="entry name" value="Fatty_acid-bd"/>
</dbReference>
<evidence type="ECO:0000313" key="9">
    <source>
        <dbReference type="Proteomes" id="UP000261620"/>
    </source>
</evidence>
<dbReference type="Gene3D" id="2.40.128.20">
    <property type="match status" value="1"/>
</dbReference>
<comment type="subcellular location">
    <subcellularLocation>
        <location evidence="1">Cytoplasm</location>
    </subcellularLocation>
</comment>
<keyword evidence="3" id="KW-0813">Transport</keyword>
<keyword evidence="5" id="KW-0446">Lipid-binding</keyword>
<evidence type="ECO:0000256" key="2">
    <source>
        <dbReference type="ARBA" id="ARBA00008390"/>
    </source>
</evidence>
<evidence type="ECO:0000256" key="6">
    <source>
        <dbReference type="ARBA" id="ARBA00030276"/>
    </source>
</evidence>
<evidence type="ECO:0000256" key="5">
    <source>
        <dbReference type="ARBA" id="ARBA00023121"/>
    </source>
</evidence>
<reference evidence="8" key="2">
    <citation type="submission" date="2025-09" db="UniProtKB">
        <authorList>
            <consortium name="Ensembl"/>
        </authorList>
    </citation>
    <scope>IDENTIFICATION</scope>
</reference>
<dbReference type="PRINTS" id="PR00178">
    <property type="entry name" value="FATTYACIDBP"/>
</dbReference>
<dbReference type="Ensembl" id="ENSMMOT00000028091.1">
    <property type="protein sequence ID" value="ENSMMOP00000027620.1"/>
    <property type="gene ID" value="ENSMMOG00000020888.1"/>
</dbReference>
<evidence type="ECO:0000256" key="7">
    <source>
        <dbReference type="ARBA" id="ARBA00074641"/>
    </source>
</evidence>
<dbReference type="GO" id="GO:0008289">
    <property type="term" value="F:lipid binding"/>
    <property type="evidence" value="ECO:0007669"/>
    <property type="project" value="UniProtKB-KW"/>
</dbReference>
<dbReference type="GO" id="GO:0005737">
    <property type="term" value="C:cytoplasm"/>
    <property type="evidence" value="ECO:0007669"/>
    <property type="project" value="UniProtKB-SubCell"/>
</dbReference>
<sequence length="127" mass="14366">MAFAGRWELESQEGYEEFCKLLSIPDDIIEKGRDYKMITEVTQDGDTFSWTQFYPKNAKVTNTFTINKECDMETIGGKKFKATVVVEGSKLSITFPNYHHTSEISGGKLIEISKAGSIILKRTSKKL</sequence>
<comment type="similarity">
    <text evidence="2">Belongs to the calycin superfamily. Fatty-acid binding protein (FABP) family.</text>
</comment>
<accession>A0A3Q3XFN0</accession>
<evidence type="ECO:0000313" key="8">
    <source>
        <dbReference type="Ensembl" id="ENSMMOP00000027620.1"/>
    </source>
</evidence>
<dbReference type="OMA" id="EMETVGN"/>
<reference evidence="8" key="1">
    <citation type="submission" date="2025-08" db="UniProtKB">
        <authorList>
            <consortium name="Ensembl"/>
        </authorList>
    </citation>
    <scope>IDENTIFICATION</scope>
</reference>
<organism evidence="8 9">
    <name type="scientific">Mola mola</name>
    <name type="common">Ocean sunfish</name>
    <name type="synonym">Tetraodon mola</name>
    <dbReference type="NCBI Taxonomy" id="94237"/>
    <lineage>
        <taxon>Eukaryota</taxon>
        <taxon>Metazoa</taxon>
        <taxon>Chordata</taxon>
        <taxon>Craniata</taxon>
        <taxon>Vertebrata</taxon>
        <taxon>Euteleostomi</taxon>
        <taxon>Actinopterygii</taxon>
        <taxon>Neopterygii</taxon>
        <taxon>Teleostei</taxon>
        <taxon>Neoteleostei</taxon>
        <taxon>Acanthomorphata</taxon>
        <taxon>Eupercaria</taxon>
        <taxon>Tetraodontiformes</taxon>
        <taxon>Molidae</taxon>
        <taxon>Mola</taxon>
    </lineage>
</organism>